<dbReference type="Proteomes" id="UP001379533">
    <property type="component" value="Chromosome"/>
</dbReference>
<dbReference type="EMBL" id="CP089982">
    <property type="protein sequence ID" value="WXA94737.1"/>
    <property type="molecule type" value="Genomic_DNA"/>
</dbReference>
<keyword evidence="1" id="KW-0472">Membrane</keyword>
<evidence type="ECO:0000313" key="3">
    <source>
        <dbReference type="EMBL" id="WXA94737.1"/>
    </source>
</evidence>
<feature type="domain" description="CzcB-like barrel-sandwich hybrid" evidence="2">
    <location>
        <begin position="98"/>
        <end position="207"/>
    </location>
</feature>
<sequence>MRDFPRFRAPRAWPRSCIGALGPMTFQLFRKAAIDHQAGEHLDGDVLRVQTRWTKWSLRLIGIAAVVALVFVIVFDVTEYAEGAAIVRVEGRRPMLTMVGGIVEAVHVQPGQHVEKDQWLATVSAPLEEAEYRRANTEFRLSLAALLRDPSDHTAKATLASLKPKRDSSAQIANARFIRAPHAGIVTDVRVRPGQYLTPNEVVCGIAPEGAEVSLIGLMPGEYRPMLRAGQPLRFSLSGYKFEYRNVEVESVGEEVVGPTEMRRYLGQEVGDAIALPGPTVLVKARLPSHTFTTEGQTFSYAEGLTGLASVRVRKEPILVVLIPALKAIRPRH</sequence>
<evidence type="ECO:0000256" key="1">
    <source>
        <dbReference type="SAM" id="Phobius"/>
    </source>
</evidence>
<protein>
    <submittedName>
        <fullName evidence="3">HlyD family efflux transporter periplasmic adaptor subunit</fullName>
    </submittedName>
</protein>
<dbReference type="SUPFAM" id="SSF111369">
    <property type="entry name" value="HlyD-like secretion proteins"/>
    <property type="match status" value="1"/>
</dbReference>
<name>A0ABZ2K7T9_9BACT</name>
<accession>A0ABZ2K7T9</accession>
<keyword evidence="1" id="KW-0812">Transmembrane</keyword>
<dbReference type="PANTHER" id="PTHR30386">
    <property type="entry name" value="MEMBRANE FUSION SUBUNIT OF EMRAB-TOLC MULTIDRUG EFFLUX PUMP"/>
    <property type="match status" value="1"/>
</dbReference>
<evidence type="ECO:0000313" key="4">
    <source>
        <dbReference type="Proteomes" id="UP001379533"/>
    </source>
</evidence>
<keyword evidence="1" id="KW-1133">Transmembrane helix</keyword>
<gene>
    <name evidence="3" type="ORF">LZC95_51000</name>
</gene>
<dbReference type="InterPro" id="IPR050739">
    <property type="entry name" value="MFP"/>
</dbReference>
<reference evidence="3 4" key="1">
    <citation type="submission" date="2021-12" db="EMBL/GenBank/DDBJ databases">
        <title>Discovery of the Pendulisporaceae a myxobacterial family with distinct sporulation behavior and unique specialized metabolism.</title>
        <authorList>
            <person name="Garcia R."/>
            <person name="Popoff A."/>
            <person name="Bader C.D."/>
            <person name="Loehr J."/>
            <person name="Walesch S."/>
            <person name="Walt C."/>
            <person name="Boldt J."/>
            <person name="Bunk B."/>
            <person name="Haeckl F.J.F.P.J."/>
            <person name="Gunesch A.P."/>
            <person name="Birkelbach J."/>
            <person name="Nuebel U."/>
            <person name="Pietschmann T."/>
            <person name="Bach T."/>
            <person name="Mueller R."/>
        </authorList>
    </citation>
    <scope>NUCLEOTIDE SEQUENCE [LARGE SCALE GENOMIC DNA]</scope>
    <source>
        <strain evidence="3 4">MSr12523</strain>
    </source>
</reference>
<dbReference type="InterPro" id="IPR058647">
    <property type="entry name" value="BSH_CzcB-like"/>
</dbReference>
<evidence type="ECO:0000259" key="2">
    <source>
        <dbReference type="Pfam" id="PF25973"/>
    </source>
</evidence>
<keyword evidence="4" id="KW-1185">Reference proteome</keyword>
<proteinExistence type="predicted"/>
<dbReference type="Gene3D" id="2.40.50.100">
    <property type="match status" value="1"/>
</dbReference>
<dbReference type="Pfam" id="PF25973">
    <property type="entry name" value="BSH_CzcB"/>
    <property type="match status" value="1"/>
</dbReference>
<dbReference type="RefSeq" id="WP_394845348.1">
    <property type="nucleotide sequence ID" value="NZ_CP089982.1"/>
</dbReference>
<organism evidence="3 4">
    <name type="scientific">Pendulispora brunnea</name>
    <dbReference type="NCBI Taxonomy" id="2905690"/>
    <lineage>
        <taxon>Bacteria</taxon>
        <taxon>Pseudomonadati</taxon>
        <taxon>Myxococcota</taxon>
        <taxon>Myxococcia</taxon>
        <taxon>Myxococcales</taxon>
        <taxon>Sorangiineae</taxon>
        <taxon>Pendulisporaceae</taxon>
        <taxon>Pendulispora</taxon>
    </lineage>
</organism>
<feature type="transmembrane region" description="Helical" evidence="1">
    <location>
        <begin position="56"/>
        <end position="75"/>
    </location>
</feature>